<dbReference type="AlphaFoldDB" id="A0A9N9JJN3"/>
<keyword evidence="2" id="KW-1185">Reference proteome</keyword>
<protein>
    <submittedName>
        <fullName evidence="1">2920_t:CDS:1</fullName>
    </submittedName>
</protein>
<feature type="non-terminal residue" evidence="1">
    <location>
        <position position="102"/>
    </location>
</feature>
<accession>A0A9N9JJN3</accession>
<proteinExistence type="predicted"/>
<gene>
    <name evidence="1" type="ORF">AMORRO_LOCUS17389</name>
</gene>
<evidence type="ECO:0000313" key="2">
    <source>
        <dbReference type="Proteomes" id="UP000789342"/>
    </source>
</evidence>
<name>A0A9N9JJN3_9GLOM</name>
<dbReference type="Proteomes" id="UP000789342">
    <property type="component" value="Unassembled WGS sequence"/>
</dbReference>
<reference evidence="1" key="1">
    <citation type="submission" date="2021-06" db="EMBL/GenBank/DDBJ databases">
        <authorList>
            <person name="Kallberg Y."/>
            <person name="Tangrot J."/>
            <person name="Rosling A."/>
        </authorList>
    </citation>
    <scope>NUCLEOTIDE SEQUENCE</scope>
    <source>
        <strain evidence="1">CL551</strain>
    </source>
</reference>
<evidence type="ECO:0000313" key="1">
    <source>
        <dbReference type="EMBL" id="CAG8781894.1"/>
    </source>
</evidence>
<dbReference type="InterPro" id="IPR053013">
    <property type="entry name" value="LAT"/>
</dbReference>
<dbReference type="PANTHER" id="PTHR34815:SF2">
    <property type="entry name" value="N-ACETYLTRANSFERASE DOMAIN-CONTAINING PROTEIN"/>
    <property type="match status" value="1"/>
</dbReference>
<comment type="caution">
    <text evidence="1">The sequence shown here is derived from an EMBL/GenBank/DDBJ whole genome shotgun (WGS) entry which is preliminary data.</text>
</comment>
<dbReference type="OrthoDB" id="2020070at2759"/>
<dbReference type="PANTHER" id="PTHR34815">
    <property type="entry name" value="LYSINE ACETYLTRANSFERASE"/>
    <property type="match status" value="1"/>
</dbReference>
<dbReference type="EMBL" id="CAJVPV010053414">
    <property type="protein sequence ID" value="CAG8781894.1"/>
    <property type="molecule type" value="Genomic_DNA"/>
</dbReference>
<organism evidence="1 2">
    <name type="scientific">Acaulospora morrowiae</name>
    <dbReference type="NCBI Taxonomy" id="94023"/>
    <lineage>
        <taxon>Eukaryota</taxon>
        <taxon>Fungi</taxon>
        <taxon>Fungi incertae sedis</taxon>
        <taxon>Mucoromycota</taxon>
        <taxon>Glomeromycotina</taxon>
        <taxon>Glomeromycetes</taxon>
        <taxon>Diversisporales</taxon>
        <taxon>Acaulosporaceae</taxon>
        <taxon>Acaulospora</taxon>
    </lineage>
</organism>
<feature type="non-terminal residue" evidence="1">
    <location>
        <position position="1"/>
    </location>
</feature>
<sequence>VMSFKCQHDFDDLILLEATPEQAIITNENSYLEWGHPQLTLEQYLEREKLLANLEFTGANFKVWVLVSRKEQQELQGKGDTPVNNKLTILSACESFKRKALI</sequence>